<gene>
    <name evidence="8" type="ORF">SISSUDRAFT_73242</name>
</gene>
<name>A0A166BGI9_9AGAM</name>
<dbReference type="PRINTS" id="PR00783">
    <property type="entry name" value="MINTRINSICP"/>
</dbReference>
<accession>A0A166BGI9</accession>
<keyword evidence="4 7" id="KW-1133">Transmembrane helix</keyword>
<dbReference type="AlphaFoldDB" id="A0A166BGI9"/>
<evidence type="ECO:0000256" key="4">
    <source>
        <dbReference type="ARBA" id="ARBA00022989"/>
    </source>
</evidence>
<keyword evidence="5 7" id="KW-0472">Membrane</keyword>
<dbReference type="SUPFAM" id="SSF81338">
    <property type="entry name" value="Aquaporin-like"/>
    <property type="match status" value="1"/>
</dbReference>
<comment type="similarity">
    <text evidence="2 6">Belongs to the MIP/aquaporin (TC 1.A.8) family.</text>
</comment>
<evidence type="ECO:0000256" key="6">
    <source>
        <dbReference type="RuleBase" id="RU000477"/>
    </source>
</evidence>
<protein>
    <submittedName>
        <fullName evidence="8">Aquaporin-like protein</fullName>
    </submittedName>
</protein>
<feature type="transmembrane region" description="Helical" evidence="7">
    <location>
        <begin position="183"/>
        <end position="207"/>
    </location>
</feature>
<evidence type="ECO:0000256" key="5">
    <source>
        <dbReference type="ARBA" id="ARBA00023136"/>
    </source>
</evidence>
<evidence type="ECO:0000256" key="2">
    <source>
        <dbReference type="ARBA" id="ARBA00006175"/>
    </source>
</evidence>
<proteinExistence type="inferred from homology"/>
<evidence type="ECO:0000256" key="3">
    <source>
        <dbReference type="ARBA" id="ARBA00022692"/>
    </source>
</evidence>
<dbReference type="InterPro" id="IPR034294">
    <property type="entry name" value="Aquaporin_transptr"/>
</dbReference>
<keyword evidence="6" id="KW-0813">Transport</keyword>
<evidence type="ECO:0000313" key="9">
    <source>
        <dbReference type="Proteomes" id="UP000076798"/>
    </source>
</evidence>
<organism evidence="8 9">
    <name type="scientific">Sistotremastrum suecicum HHB10207 ss-3</name>
    <dbReference type="NCBI Taxonomy" id="1314776"/>
    <lineage>
        <taxon>Eukaryota</taxon>
        <taxon>Fungi</taxon>
        <taxon>Dikarya</taxon>
        <taxon>Basidiomycota</taxon>
        <taxon>Agaricomycotina</taxon>
        <taxon>Agaricomycetes</taxon>
        <taxon>Sistotremastrales</taxon>
        <taxon>Sistotremastraceae</taxon>
        <taxon>Sistotremastrum</taxon>
    </lineage>
</organism>
<dbReference type="Pfam" id="PF00230">
    <property type="entry name" value="MIP"/>
    <property type="match status" value="1"/>
</dbReference>
<evidence type="ECO:0000256" key="1">
    <source>
        <dbReference type="ARBA" id="ARBA00004141"/>
    </source>
</evidence>
<dbReference type="InterPro" id="IPR000425">
    <property type="entry name" value="MIP"/>
</dbReference>
<dbReference type="InterPro" id="IPR023271">
    <property type="entry name" value="Aquaporin-like"/>
</dbReference>
<feature type="transmembrane region" description="Helical" evidence="7">
    <location>
        <begin position="227"/>
        <end position="247"/>
    </location>
</feature>
<dbReference type="PANTHER" id="PTHR19139:SF199">
    <property type="entry name" value="MIP17260P"/>
    <property type="match status" value="1"/>
</dbReference>
<feature type="transmembrane region" description="Helical" evidence="7">
    <location>
        <begin position="101"/>
        <end position="134"/>
    </location>
</feature>
<dbReference type="EMBL" id="KV428110">
    <property type="protein sequence ID" value="KZT36351.1"/>
    <property type="molecule type" value="Genomic_DNA"/>
</dbReference>
<dbReference type="Proteomes" id="UP000076798">
    <property type="component" value="Unassembled WGS sequence"/>
</dbReference>
<evidence type="ECO:0000313" key="8">
    <source>
        <dbReference type="EMBL" id="KZT36351.1"/>
    </source>
</evidence>
<evidence type="ECO:0000256" key="7">
    <source>
        <dbReference type="SAM" id="Phobius"/>
    </source>
</evidence>
<feature type="transmembrane region" description="Helical" evidence="7">
    <location>
        <begin position="15"/>
        <end position="36"/>
    </location>
</feature>
<comment type="subcellular location">
    <subcellularLocation>
        <location evidence="1">Membrane</location>
        <topology evidence="1">Multi-pass membrane protein</topology>
    </subcellularLocation>
</comment>
<dbReference type="PANTHER" id="PTHR19139">
    <property type="entry name" value="AQUAPORIN TRANSPORTER"/>
    <property type="match status" value="1"/>
</dbReference>
<sequence length="266" mass="27988">MAAVRRYLSSIRTDLLAACLEFVGTILFLVLGMGGIQAAAFSTHMEAAVEEAAMPNYPQALNQFASVEQLLYISVSMGFALLASAWLFFRITGGVFNPQVSLALLLSGCISPIRFALFLIAQLGGSIVASYLLRVLTPGPLFVNVGLGPNVTKAQGVFVEAIATSALVFSVQMLAAEKHRSTAIAPIGIGLTLLATHMFAVVYTGAALNSARAFGPAVVSGFAGDHWVYWVGPTIGCLISTTLYSTLKQCVTSSPTNDSDIIAMQS</sequence>
<dbReference type="GO" id="GO:0005886">
    <property type="term" value="C:plasma membrane"/>
    <property type="evidence" value="ECO:0007669"/>
    <property type="project" value="TreeGrafter"/>
</dbReference>
<dbReference type="OrthoDB" id="3222at2759"/>
<dbReference type="GO" id="GO:0015250">
    <property type="term" value="F:water channel activity"/>
    <property type="evidence" value="ECO:0007669"/>
    <property type="project" value="TreeGrafter"/>
</dbReference>
<keyword evidence="3 6" id="KW-0812">Transmembrane</keyword>
<keyword evidence="9" id="KW-1185">Reference proteome</keyword>
<dbReference type="Gene3D" id="1.20.1080.10">
    <property type="entry name" value="Glycerol uptake facilitator protein"/>
    <property type="match status" value="1"/>
</dbReference>
<dbReference type="STRING" id="1314776.A0A166BGI9"/>
<feature type="transmembrane region" description="Helical" evidence="7">
    <location>
        <begin position="154"/>
        <end position="176"/>
    </location>
</feature>
<feature type="transmembrane region" description="Helical" evidence="7">
    <location>
        <begin position="70"/>
        <end position="89"/>
    </location>
</feature>
<reference evidence="8 9" key="1">
    <citation type="journal article" date="2016" name="Mol. Biol. Evol.">
        <title>Comparative Genomics of Early-Diverging Mushroom-Forming Fungi Provides Insights into the Origins of Lignocellulose Decay Capabilities.</title>
        <authorList>
            <person name="Nagy L.G."/>
            <person name="Riley R."/>
            <person name="Tritt A."/>
            <person name="Adam C."/>
            <person name="Daum C."/>
            <person name="Floudas D."/>
            <person name="Sun H."/>
            <person name="Yadav J.S."/>
            <person name="Pangilinan J."/>
            <person name="Larsson K.H."/>
            <person name="Matsuura K."/>
            <person name="Barry K."/>
            <person name="Labutti K."/>
            <person name="Kuo R."/>
            <person name="Ohm R.A."/>
            <person name="Bhattacharya S.S."/>
            <person name="Shirouzu T."/>
            <person name="Yoshinaga Y."/>
            <person name="Martin F.M."/>
            <person name="Grigoriev I.V."/>
            <person name="Hibbett D.S."/>
        </authorList>
    </citation>
    <scope>NUCLEOTIDE SEQUENCE [LARGE SCALE GENOMIC DNA]</scope>
    <source>
        <strain evidence="8 9">HHB10207 ss-3</strain>
    </source>
</reference>